<dbReference type="PANTHER" id="PTHR32347">
    <property type="entry name" value="EFFLUX SYSTEM COMPONENT YKNX-RELATED"/>
    <property type="match status" value="1"/>
</dbReference>
<feature type="region of interest" description="Disordered" evidence="4">
    <location>
        <begin position="34"/>
        <end position="53"/>
    </location>
</feature>
<reference evidence="5 6" key="1">
    <citation type="submission" date="2018-03" db="EMBL/GenBank/DDBJ databases">
        <title>The ancient ancestry and fast evolution of plastids.</title>
        <authorList>
            <person name="Moore K.R."/>
            <person name="Magnabosco C."/>
            <person name="Momper L."/>
            <person name="Gold D.A."/>
            <person name="Bosak T."/>
            <person name="Fournier G.P."/>
        </authorList>
    </citation>
    <scope>NUCLEOTIDE SEQUENCE [LARGE SCALE GENOMIC DNA]</scope>
    <source>
        <strain evidence="5 6">CCALA 015</strain>
    </source>
</reference>
<dbReference type="Gene3D" id="2.40.30.170">
    <property type="match status" value="1"/>
</dbReference>
<dbReference type="Gene3D" id="2.40.50.100">
    <property type="match status" value="1"/>
</dbReference>
<keyword evidence="2 3" id="KW-0175">Coiled coil</keyword>
<feature type="coiled-coil region" evidence="3">
    <location>
        <begin position="106"/>
        <end position="151"/>
    </location>
</feature>
<comment type="caution">
    <text evidence="5">The sequence shown here is derived from an EMBL/GenBank/DDBJ whole genome shotgun (WGS) entry which is preliminary data.</text>
</comment>
<dbReference type="NCBIfam" id="TIGR02971">
    <property type="entry name" value="heterocyst_DevB"/>
    <property type="match status" value="1"/>
</dbReference>
<dbReference type="PANTHER" id="PTHR32347:SF27">
    <property type="entry name" value="RND EFFLUX PUMP MEMBRANE FUSION PROTEIN BARREL-SANDWICH DOMAIN-CONTAINING PROTEIN"/>
    <property type="match status" value="1"/>
</dbReference>
<sequence>MDQPLPAPRPLKPWLATSTLALGIGLAVLIHRGGTAPRPETTPALNPDTPPSSVTTLGRLEPVGAVVTVAPPAASPGGAPARIRQLRVEEGDRVESGSVIAVLDSQPRLEAAVQEAEAQLRLAEARLAVAAADQRREELVQQARVERLEAEFRTARLEENRHQSLFVNGAVSASLRDAKRLDRETVGAQLAEARALLLRSQAAAGVPEAVGLDVAAARRQRDQAGAALVRVLAEREDSLVRAPISGRILSVLSRPGEALDSEGVVQMGRTDAMQVVAEVYQSDVPRVRLGAPVTITSPALSQPLEARVSRIGAMVKRQTLINTDPSANNDSRVVEVRALLTPASSRRAAALTNLQVTARIQR</sequence>
<dbReference type="InterPro" id="IPR050465">
    <property type="entry name" value="UPF0194_transport"/>
</dbReference>
<dbReference type="SUPFAM" id="SSF111369">
    <property type="entry name" value="HlyD-like secretion proteins"/>
    <property type="match status" value="1"/>
</dbReference>
<comment type="subcellular location">
    <subcellularLocation>
        <location evidence="1">Cell envelope</location>
    </subcellularLocation>
</comment>
<evidence type="ECO:0000256" key="1">
    <source>
        <dbReference type="ARBA" id="ARBA00004196"/>
    </source>
</evidence>
<organism evidence="5 6">
    <name type="scientific">Aphanothece cf. minutissima CCALA 015</name>
    <dbReference type="NCBI Taxonomy" id="2107695"/>
    <lineage>
        <taxon>Bacteria</taxon>
        <taxon>Bacillati</taxon>
        <taxon>Cyanobacteriota</taxon>
        <taxon>Cyanophyceae</taxon>
        <taxon>Oscillatoriophycideae</taxon>
        <taxon>Chroococcales</taxon>
        <taxon>Aphanothecaceae</taxon>
        <taxon>Aphanothece</taxon>
    </lineage>
</organism>
<dbReference type="RefSeq" id="WP_106220606.1">
    <property type="nucleotide sequence ID" value="NZ_PVWP01000004.1"/>
</dbReference>
<keyword evidence="6" id="KW-1185">Reference proteome</keyword>
<evidence type="ECO:0000256" key="3">
    <source>
        <dbReference type="SAM" id="Coils"/>
    </source>
</evidence>
<evidence type="ECO:0000256" key="4">
    <source>
        <dbReference type="SAM" id="MobiDB-lite"/>
    </source>
</evidence>
<dbReference type="Proteomes" id="UP000238218">
    <property type="component" value="Unassembled WGS sequence"/>
</dbReference>
<evidence type="ECO:0000313" key="6">
    <source>
        <dbReference type="Proteomes" id="UP000238218"/>
    </source>
</evidence>
<evidence type="ECO:0000313" key="5">
    <source>
        <dbReference type="EMBL" id="PSB37890.1"/>
    </source>
</evidence>
<dbReference type="EMBL" id="PVWP01000004">
    <property type="protein sequence ID" value="PSB37890.1"/>
    <property type="molecule type" value="Genomic_DNA"/>
</dbReference>
<name>A0ABX5F8D9_9CHRO</name>
<evidence type="ECO:0000256" key="2">
    <source>
        <dbReference type="ARBA" id="ARBA00023054"/>
    </source>
</evidence>
<accession>A0ABX5F8D9</accession>
<protein>
    <submittedName>
        <fullName evidence="5">ABC transporter permease</fullName>
    </submittedName>
</protein>
<gene>
    <name evidence="5" type="ORF">C7B81_07240</name>
</gene>
<proteinExistence type="predicted"/>
<dbReference type="InterPro" id="IPR014315">
    <property type="entry name" value="ABC_heterocyst_DevB"/>
</dbReference>